<dbReference type="AlphaFoldDB" id="A0A225WZF0"/>
<organism evidence="1 2">
    <name type="scientific">Phytophthora megakarya</name>
    <dbReference type="NCBI Taxonomy" id="4795"/>
    <lineage>
        <taxon>Eukaryota</taxon>
        <taxon>Sar</taxon>
        <taxon>Stramenopiles</taxon>
        <taxon>Oomycota</taxon>
        <taxon>Peronosporomycetes</taxon>
        <taxon>Peronosporales</taxon>
        <taxon>Peronosporaceae</taxon>
        <taxon>Phytophthora</taxon>
    </lineage>
</organism>
<dbReference type="OrthoDB" id="346907at2759"/>
<keyword evidence="1" id="KW-0418">Kinase</keyword>
<proteinExistence type="predicted"/>
<evidence type="ECO:0000313" key="1">
    <source>
        <dbReference type="EMBL" id="OWZ22419.1"/>
    </source>
</evidence>
<protein>
    <submittedName>
        <fullName evidence="1">TKL protein kinase</fullName>
    </submittedName>
</protein>
<gene>
    <name evidence="1" type="ORF">PHMEG_0002882</name>
</gene>
<sequence length="192" mass="22040">MLKWQTVFQQERYERMTKYQTMTASKNLLMQILGDETQQLEILTLLVYDSQKHGDTFTDFEYDVVAGVYETCTRLSGLNVVNVPEWFVPAYDTQQNRWQDTKVDVEHLLTQSEEFCIRQASAWWDLQHPHVMKLFGACHVGKSLVLVRESAQGVKNVGSLSSQDVLVGTAQLPTQKNPAAWVSIQVTLDKRK</sequence>
<reference evidence="2" key="1">
    <citation type="submission" date="2017-03" db="EMBL/GenBank/DDBJ databases">
        <title>Phytopthora megakarya and P. palmivora, two closely related causual agents of cacao black pod achieved similar genome size and gene model numbers by different mechanisms.</title>
        <authorList>
            <person name="Ali S."/>
            <person name="Shao J."/>
            <person name="Larry D.J."/>
            <person name="Kronmiller B."/>
            <person name="Shen D."/>
            <person name="Strem M.D."/>
            <person name="Melnick R.L."/>
            <person name="Guiltinan M.J."/>
            <person name="Tyler B.M."/>
            <person name="Meinhardt L.W."/>
            <person name="Bailey B.A."/>
        </authorList>
    </citation>
    <scope>NUCLEOTIDE SEQUENCE [LARGE SCALE GENOMIC DNA]</scope>
    <source>
        <strain evidence="2">zdho120</strain>
    </source>
</reference>
<dbReference type="EMBL" id="NBNE01000138">
    <property type="protein sequence ID" value="OWZ22419.1"/>
    <property type="molecule type" value="Genomic_DNA"/>
</dbReference>
<name>A0A225WZF0_9STRA</name>
<evidence type="ECO:0000313" key="2">
    <source>
        <dbReference type="Proteomes" id="UP000198211"/>
    </source>
</evidence>
<dbReference type="GO" id="GO:0016301">
    <property type="term" value="F:kinase activity"/>
    <property type="evidence" value="ECO:0007669"/>
    <property type="project" value="UniProtKB-KW"/>
</dbReference>
<dbReference type="Proteomes" id="UP000198211">
    <property type="component" value="Unassembled WGS sequence"/>
</dbReference>
<comment type="caution">
    <text evidence="1">The sequence shown here is derived from an EMBL/GenBank/DDBJ whole genome shotgun (WGS) entry which is preliminary data.</text>
</comment>
<keyword evidence="1" id="KW-0808">Transferase</keyword>
<keyword evidence="2" id="KW-1185">Reference proteome</keyword>
<accession>A0A225WZF0</accession>